<evidence type="ECO:0000313" key="10">
    <source>
        <dbReference type="Proteomes" id="UP001163105"/>
    </source>
</evidence>
<keyword evidence="5" id="KW-1015">Disulfide bond</keyword>
<keyword evidence="10" id="KW-1185">Reference proteome</keyword>
<sequence length="227" mass="24563">MARRQHLTASLIVALVVFFSITFFLTGGGSSVEHGGASTGATRSAPEKPLQDADTQRGSSFVVDLDSAGGLFEGDSIAPKMENATLKAELGRATWRFLHTMVARFPEKPTPEDRKTLETFIHLFGRLYPCGDCARHFRQLLAKYPPQTSSRNSAAGWLCFAHNVVNERLHKPVFDCNNIGDFYDCGCGDEDKKGGKKKDGAGGGKREEAAAAPPEAALSEKKENKAS</sequence>
<evidence type="ECO:0000313" key="9">
    <source>
        <dbReference type="EMBL" id="KAJ6444864.1"/>
    </source>
</evidence>
<keyword evidence="4 6" id="KW-0560">Oxidoreductase</keyword>
<organism evidence="9 10">
    <name type="scientific">Purpureocillium lavendulum</name>
    <dbReference type="NCBI Taxonomy" id="1247861"/>
    <lineage>
        <taxon>Eukaryota</taxon>
        <taxon>Fungi</taxon>
        <taxon>Dikarya</taxon>
        <taxon>Ascomycota</taxon>
        <taxon>Pezizomycotina</taxon>
        <taxon>Sordariomycetes</taxon>
        <taxon>Hypocreomycetidae</taxon>
        <taxon>Hypocreales</taxon>
        <taxon>Ophiocordycipitaceae</taxon>
        <taxon>Purpureocillium</taxon>
    </lineage>
</organism>
<dbReference type="Gene3D" id="1.20.120.310">
    <property type="entry name" value="ERV/ALR sulfhydryl oxidase domain"/>
    <property type="match status" value="1"/>
</dbReference>
<comment type="cofactor">
    <cofactor evidence="1 6">
        <name>FAD</name>
        <dbReference type="ChEBI" id="CHEBI:57692"/>
    </cofactor>
</comment>
<feature type="domain" description="ERV/ALR sulfhydryl oxidase" evidence="8">
    <location>
        <begin position="83"/>
        <end position="183"/>
    </location>
</feature>
<dbReference type="Proteomes" id="UP001163105">
    <property type="component" value="Unassembled WGS sequence"/>
</dbReference>
<evidence type="ECO:0000256" key="2">
    <source>
        <dbReference type="ARBA" id="ARBA00022630"/>
    </source>
</evidence>
<name>A0AB34G008_9HYPO</name>
<gene>
    <name evidence="9" type="primary">ERV2</name>
    <name evidence="9" type="ORF">O9K51_03264</name>
</gene>
<dbReference type="GO" id="GO:0016971">
    <property type="term" value="F:flavin-dependent sulfhydryl oxidase activity"/>
    <property type="evidence" value="ECO:0007669"/>
    <property type="project" value="InterPro"/>
</dbReference>
<feature type="compositionally biased region" description="Basic and acidic residues" evidence="7">
    <location>
        <begin position="45"/>
        <end position="55"/>
    </location>
</feature>
<proteinExistence type="predicted"/>
<evidence type="ECO:0000259" key="8">
    <source>
        <dbReference type="PROSITE" id="PS51324"/>
    </source>
</evidence>
<dbReference type="EC" id="1.8.3.2" evidence="6"/>
<dbReference type="GO" id="GO:0005739">
    <property type="term" value="C:mitochondrion"/>
    <property type="evidence" value="ECO:0007669"/>
    <property type="project" value="TreeGrafter"/>
</dbReference>
<feature type="compositionally biased region" description="Basic and acidic residues" evidence="7">
    <location>
        <begin position="191"/>
        <end position="209"/>
    </location>
</feature>
<keyword evidence="2 6" id="KW-0285">Flavoprotein</keyword>
<dbReference type="FunFam" id="1.20.120.310:FF:000002">
    <property type="entry name" value="Sulfhydryl oxidase"/>
    <property type="match status" value="1"/>
</dbReference>
<comment type="catalytic activity">
    <reaction evidence="6">
        <text>2 R'C(R)SH + O2 = R'C(R)S-S(R)CR' + H2O2</text>
        <dbReference type="Rhea" id="RHEA:17357"/>
        <dbReference type="ChEBI" id="CHEBI:15379"/>
        <dbReference type="ChEBI" id="CHEBI:16240"/>
        <dbReference type="ChEBI" id="CHEBI:16520"/>
        <dbReference type="ChEBI" id="CHEBI:17412"/>
        <dbReference type="EC" id="1.8.3.2"/>
    </reaction>
</comment>
<reference evidence="9" key="1">
    <citation type="submission" date="2023-01" db="EMBL/GenBank/DDBJ databases">
        <title>The growth and conidiation of Purpureocillium lavendulum are regulated by nitrogen source and histone H3K14 acetylation.</title>
        <authorList>
            <person name="Tang P."/>
            <person name="Han J."/>
            <person name="Zhang C."/>
            <person name="Tang P."/>
            <person name="Qi F."/>
            <person name="Zhang K."/>
            <person name="Liang L."/>
        </authorList>
    </citation>
    <scope>NUCLEOTIDE SEQUENCE</scope>
    <source>
        <strain evidence="9">YMF1.00683</strain>
    </source>
</reference>
<dbReference type="InterPro" id="IPR017905">
    <property type="entry name" value="ERV/ALR_sulphydryl_oxidase"/>
</dbReference>
<accession>A0AB34G008</accession>
<evidence type="ECO:0000256" key="3">
    <source>
        <dbReference type="ARBA" id="ARBA00022827"/>
    </source>
</evidence>
<dbReference type="PROSITE" id="PS51324">
    <property type="entry name" value="ERV_ALR"/>
    <property type="match status" value="1"/>
</dbReference>
<feature type="compositionally biased region" description="Basic and acidic residues" evidence="7">
    <location>
        <begin position="218"/>
        <end position="227"/>
    </location>
</feature>
<dbReference type="Pfam" id="PF04777">
    <property type="entry name" value="Evr1_Alr"/>
    <property type="match status" value="1"/>
</dbReference>
<evidence type="ECO:0000256" key="7">
    <source>
        <dbReference type="SAM" id="MobiDB-lite"/>
    </source>
</evidence>
<comment type="caution">
    <text evidence="9">The sequence shown here is derived from an EMBL/GenBank/DDBJ whole genome shotgun (WGS) entry which is preliminary data.</text>
</comment>
<dbReference type="EMBL" id="JAQHRD010000002">
    <property type="protein sequence ID" value="KAJ6444864.1"/>
    <property type="molecule type" value="Genomic_DNA"/>
</dbReference>
<dbReference type="InterPro" id="IPR036774">
    <property type="entry name" value="ERV/ALR_sulphydryl_oxid_sf"/>
</dbReference>
<dbReference type="PANTHER" id="PTHR12645">
    <property type="entry name" value="ALR/ERV"/>
    <property type="match status" value="1"/>
</dbReference>
<dbReference type="PANTHER" id="PTHR12645:SF1">
    <property type="entry name" value="FAD-LINKED SULFHYDRYL OXIDASE ERV2"/>
    <property type="match status" value="1"/>
</dbReference>
<dbReference type="InterPro" id="IPR039799">
    <property type="entry name" value="ALR/ERV"/>
</dbReference>
<protein>
    <recommendedName>
        <fullName evidence="6">Sulfhydryl oxidase</fullName>
        <ecNumber evidence="6">1.8.3.2</ecNumber>
    </recommendedName>
</protein>
<dbReference type="GO" id="GO:0050660">
    <property type="term" value="F:flavin adenine dinucleotide binding"/>
    <property type="evidence" value="ECO:0007669"/>
    <property type="project" value="TreeGrafter"/>
</dbReference>
<evidence type="ECO:0000256" key="6">
    <source>
        <dbReference type="RuleBase" id="RU371123"/>
    </source>
</evidence>
<evidence type="ECO:0000256" key="5">
    <source>
        <dbReference type="ARBA" id="ARBA00023157"/>
    </source>
</evidence>
<feature type="region of interest" description="Disordered" evidence="7">
    <location>
        <begin position="35"/>
        <end position="56"/>
    </location>
</feature>
<dbReference type="AlphaFoldDB" id="A0AB34G008"/>
<evidence type="ECO:0000256" key="1">
    <source>
        <dbReference type="ARBA" id="ARBA00001974"/>
    </source>
</evidence>
<feature type="region of interest" description="Disordered" evidence="7">
    <location>
        <begin position="191"/>
        <end position="227"/>
    </location>
</feature>
<keyword evidence="3 6" id="KW-0274">FAD</keyword>
<dbReference type="SUPFAM" id="SSF69000">
    <property type="entry name" value="FAD-dependent thiol oxidase"/>
    <property type="match status" value="1"/>
</dbReference>
<evidence type="ECO:0000256" key="4">
    <source>
        <dbReference type="ARBA" id="ARBA00023002"/>
    </source>
</evidence>